<name>A0A414SK26_9FIRM</name>
<proteinExistence type="predicted"/>
<accession>A0A414SK26</accession>
<organism evidence="1 2">
    <name type="scientific">Blautia obeum</name>
    <dbReference type="NCBI Taxonomy" id="40520"/>
    <lineage>
        <taxon>Bacteria</taxon>
        <taxon>Bacillati</taxon>
        <taxon>Bacillota</taxon>
        <taxon>Clostridia</taxon>
        <taxon>Lachnospirales</taxon>
        <taxon>Lachnospiraceae</taxon>
        <taxon>Blautia</taxon>
    </lineage>
</organism>
<gene>
    <name evidence="1" type="ORF">DW272_01590</name>
</gene>
<evidence type="ECO:0000313" key="2">
    <source>
        <dbReference type="Proteomes" id="UP000284220"/>
    </source>
</evidence>
<sequence length="261" mass="30200">MADKSLLRMKELQVTPKITLNIPSVGDILDDEGYYYWIVNSITQSPYSAMVELDDMGIDFTTITAFELFVLKARFILSSDLSYVFGDTFSKLYNVLSNPEISDEFKNEKVLRIGKNQENGEMVIYDAVDDIIIDQLVYEQIADGIRKINLIEKDNRRPGNDAAKHYLIQKERRYKRRHAKDKVNPYLETLVVALVNKQEFPYNYETVMDVSIYNFKRSLKQIQHTVNFDKVMIGVYAGTVDASKMADKSILNFIDFKSKTH</sequence>
<reference evidence="1 2" key="1">
    <citation type="submission" date="2018-08" db="EMBL/GenBank/DDBJ databases">
        <title>A genome reference for cultivated species of the human gut microbiota.</title>
        <authorList>
            <person name="Zou Y."/>
            <person name="Xue W."/>
            <person name="Luo G."/>
        </authorList>
    </citation>
    <scope>NUCLEOTIDE SEQUENCE [LARGE SCALE GENOMIC DNA]</scope>
    <source>
        <strain evidence="1 2">AM22-9LB</strain>
    </source>
</reference>
<dbReference type="AlphaFoldDB" id="A0A414SK26"/>
<comment type="caution">
    <text evidence="1">The sequence shown here is derived from an EMBL/GenBank/DDBJ whole genome shotgun (WGS) entry which is preliminary data.</text>
</comment>
<dbReference type="EMBL" id="QRHZ01000001">
    <property type="protein sequence ID" value="RHG19926.1"/>
    <property type="molecule type" value="Genomic_DNA"/>
</dbReference>
<dbReference type="RefSeq" id="WP_118197248.1">
    <property type="nucleotide sequence ID" value="NZ_QRHZ01000001.1"/>
</dbReference>
<evidence type="ECO:0000313" key="1">
    <source>
        <dbReference type="EMBL" id="RHG19926.1"/>
    </source>
</evidence>
<dbReference type="Proteomes" id="UP000284220">
    <property type="component" value="Unassembled WGS sequence"/>
</dbReference>
<protein>
    <submittedName>
        <fullName evidence="1">Uncharacterized protein</fullName>
    </submittedName>
</protein>